<dbReference type="OrthoDB" id="546434at2759"/>
<dbReference type="PROSITE" id="PS00720">
    <property type="entry name" value="RASGEF"/>
    <property type="match status" value="1"/>
</dbReference>
<keyword evidence="1 3" id="KW-0344">Guanine-nucleotide releasing factor</keyword>
<dbReference type="STRING" id="645134.A0A0L0H7T7"/>
<dbReference type="Pfam" id="PF00023">
    <property type="entry name" value="Ank"/>
    <property type="match status" value="1"/>
</dbReference>
<dbReference type="PROSITE" id="PS50212">
    <property type="entry name" value="RASGEF_NTER"/>
    <property type="match status" value="1"/>
</dbReference>
<dbReference type="SUPFAM" id="SSF48403">
    <property type="entry name" value="Ankyrin repeat"/>
    <property type="match status" value="1"/>
</dbReference>
<dbReference type="Gene3D" id="1.10.840.10">
    <property type="entry name" value="Ras guanine-nucleotide exchange factors catalytic domain"/>
    <property type="match status" value="1"/>
</dbReference>
<dbReference type="InterPro" id="IPR036770">
    <property type="entry name" value="Ankyrin_rpt-contain_sf"/>
</dbReference>
<evidence type="ECO:0000259" key="5">
    <source>
        <dbReference type="PROSITE" id="PS50009"/>
    </source>
</evidence>
<dbReference type="GO" id="GO:0005085">
    <property type="term" value="F:guanyl-nucleotide exchange factor activity"/>
    <property type="evidence" value="ECO:0007669"/>
    <property type="project" value="UniProtKB-KW"/>
</dbReference>
<dbReference type="CDD" id="cd00155">
    <property type="entry name" value="RasGEF"/>
    <property type="match status" value="1"/>
</dbReference>
<dbReference type="InterPro" id="IPR001895">
    <property type="entry name" value="RASGEF_cat_dom"/>
</dbReference>
<dbReference type="GeneID" id="27690450"/>
<feature type="repeat" description="ANK" evidence="2">
    <location>
        <begin position="283"/>
        <end position="315"/>
    </location>
</feature>
<evidence type="ECO:0008006" key="9">
    <source>
        <dbReference type="Google" id="ProtNLM"/>
    </source>
</evidence>
<feature type="region of interest" description="Disordered" evidence="4">
    <location>
        <begin position="181"/>
        <end position="242"/>
    </location>
</feature>
<dbReference type="InterPro" id="IPR000651">
    <property type="entry name" value="Ras-like_Gua-exchang_fac_N"/>
</dbReference>
<dbReference type="Pfam" id="PF12796">
    <property type="entry name" value="Ank_2"/>
    <property type="match status" value="2"/>
</dbReference>
<evidence type="ECO:0000259" key="6">
    <source>
        <dbReference type="PROSITE" id="PS50212"/>
    </source>
</evidence>
<dbReference type="SMART" id="SM00248">
    <property type="entry name" value="ANK"/>
    <property type="match status" value="7"/>
</dbReference>
<feature type="repeat" description="ANK" evidence="2">
    <location>
        <begin position="118"/>
        <end position="150"/>
    </location>
</feature>
<dbReference type="RefSeq" id="XP_016605332.1">
    <property type="nucleotide sequence ID" value="XM_016755385.1"/>
</dbReference>
<dbReference type="PANTHER" id="PTHR23113:SF368">
    <property type="entry name" value="CELL DIVISION CONTROL PROTEIN 25"/>
    <property type="match status" value="1"/>
</dbReference>
<dbReference type="GO" id="GO:0005886">
    <property type="term" value="C:plasma membrane"/>
    <property type="evidence" value="ECO:0007669"/>
    <property type="project" value="TreeGrafter"/>
</dbReference>
<feature type="compositionally biased region" description="Polar residues" evidence="4">
    <location>
        <begin position="22"/>
        <end position="53"/>
    </location>
</feature>
<feature type="repeat" description="ANK" evidence="2">
    <location>
        <begin position="355"/>
        <end position="387"/>
    </location>
</feature>
<organism evidence="7 8">
    <name type="scientific">Spizellomyces punctatus (strain DAOM BR117)</name>
    <dbReference type="NCBI Taxonomy" id="645134"/>
    <lineage>
        <taxon>Eukaryota</taxon>
        <taxon>Fungi</taxon>
        <taxon>Fungi incertae sedis</taxon>
        <taxon>Chytridiomycota</taxon>
        <taxon>Chytridiomycota incertae sedis</taxon>
        <taxon>Chytridiomycetes</taxon>
        <taxon>Spizellomycetales</taxon>
        <taxon>Spizellomycetaceae</taxon>
        <taxon>Spizellomyces</taxon>
    </lineage>
</organism>
<dbReference type="Gene3D" id="1.25.40.20">
    <property type="entry name" value="Ankyrin repeat-containing domain"/>
    <property type="match status" value="2"/>
</dbReference>
<dbReference type="SUPFAM" id="SSF48366">
    <property type="entry name" value="Ras GEF"/>
    <property type="match status" value="1"/>
</dbReference>
<evidence type="ECO:0000256" key="3">
    <source>
        <dbReference type="PROSITE-ProRule" id="PRU00168"/>
    </source>
</evidence>
<evidence type="ECO:0000256" key="4">
    <source>
        <dbReference type="SAM" id="MobiDB-lite"/>
    </source>
</evidence>
<dbReference type="InParanoid" id="A0A0L0H7T7"/>
<dbReference type="Pfam" id="PF00618">
    <property type="entry name" value="RasGEF_N"/>
    <property type="match status" value="1"/>
</dbReference>
<dbReference type="Pfam" id="PF00617">
    <property type="entry name" value="RasGEF"/>
    <property type="match status" value="1"/>
</dbReference>
<feature type="repeat" description="ANK" evidence="2">
    <location>
        <begin position="390"/>
        <end position="422"/>
    </location>
</feature>
<dbReference type="InterPro" id="IPR019804">
    <property type="entry name" value="Ras_G-nucl-exch_fac_CS"/>
</dbReference>
<dbReference type="CDD" id="cd06224">
    <property type="entry name" value="REM"/>
    <property type="match status" value="1"/>
</dbReference>
<dbReference type="Proteomes" id="UP000053201">
    <property type="component" value="Unassembled WGS sequence"/>
</dbReference>
<sequence length="1483" mass="164462">MFTKSRRWTVSQKNKKGDSKSVEQTATHLPSSQSSSAPIDIASTSNSPGDAAQNVSTEILKRHPVGETSPGALPADDETGQRSLLDLCQEGSEKAVHQYCIANARQILQFVNVSMDSLGNSVLHLSVSMNDFTLTSLLLLKGADPNIANRAGITPTIIAKRMGFHALLKILKKHGGVIPSEEERVTTQVGTLKRKSSKMENSDAPEIPTADSDRTGPPRSTNADSPRKGVSETSSLTLEHEGGSGQCNFPTYDLPVYDASYLGLAEDIISIAPLHVLTAADANGCTPLMKASYKGQHSIVAAIVARNIDLNATDNQGHTALVWASLGGRLDVVRLLAEQRAVNIDGAVNHRPDRHAATPLVAAAFAGHTAIVEHLLDKGADINLKVGVGKRRTAVMIAAWMRREEIVRLLVARGAQIERATDQWLKNGFIYLKRSALDYNAWTGSPGSFHRLILSAGGSVNAAPQSRRMSLKEKVSYFSSEENQAMKMLEFIMTGSGGKDSHVSKSDPNLATLHESVGDRQEIAAPKPRVQRGRARNRFRQGMNLDKLIGHNPEVIMELTERLPERGTELDAIWVQVFQVVIQLLMAANQNKKAGYILISAKAIHYAGEIGRAVEAIDKVPAPVLKPSSTMGPAPSLPAQTTEHSLFAQSKIRIKIRELARTVNNDLPKQLMLTTRIAIGVWPPQHAMSDMIKAATDLARTCRELTDVANMTGVFPVLDKTLEVNFDPYEDETLTANAVSEPNKAVPASGLTYEEYKRRNDLKVLEEISKQSTGRSRPSSSVENMSLVEDRDAQFFSKLDDLLRQFVGSVKEIQSACSNHLKDLYVSLTSTAAHTAELLIDEIKGYELLSDFPEDLPFDQEDAKVLAAKGVNVGDNFPVAIADVWYAVLDEVRQTARTITMRGKLASGVMPPPNAGLEMLNSTIPCVIAVKKLVTISKECTAKIRRTTYEDRKKKDQLRKDVLQNEHVKNLFKLWESQVLLPQTEAAPAAEAELPSTEDLEFLQDDLEGLQLDMSNNPPIVKGGKLTKLVEWMTSHTQYDKEFISAFILTHHSFTTSLELLEFLSKRYTINLPPALSRQQYDLFLRCKVLPVKQRVCGVIKYWMETHFEEDFSQCDLVVFKLRDFVESVVTLDSEALAKDLMKMLDEKLSATTSGATVPTKTLLAPQPQVHQPPPPKLPRSFATTSPEIYALLSSSSTGYLEFDPLEMARQLAILEFEHFRRIKAHECLDQIWGDRRKKEMVQMGCNVKSDGVRSGLTDIIKHTNVVTVWIANSIIRHENLKDRRDTLKYFAQMALHCQELSNFNGITAINAAMSMAPVHRLRKTWEAFKEKYPKIHEAYEEVAATVSPKGQYANYRRALKELVPPAVPFLGVSLTDLTFTELGNPDFIPDTAFINFDKRRKVYHILSSSIQKYQTTPYNLLPVPGMLEFFRDLSRSGAGKSGRAIGLVELSLMDEEELYEISLRVEPREEELSDEDMADDGY</sequence>
<dbReference type="InterPro" id="IPR008937">
    <property type="entry name" value="Ras-like_GEF"/>
</dbReference>
<evidence type="ECO:0000256" key="2">
    <source>
        <dbReference type="PROSITE-ProRule" id="PRU00023"/>
    </source>
</evidence>
<dbReference type="eggNOG" id="KOG3417">
    <property type="taxonomic scope" value="Eukaryota"/>
</dbReference>
<dbReference type="InterPro" id="IPR036964">
    <property type="entry name" value="RASGEF_cat_dom_sf"/>
</dbReference>
<feature type="domain" description="N-terminal Ras-GEF" evidence="6">
    <location>
        <begin position="1017"/>
        <end position="1149"/>
    </location>
</feature>
<dbReference type="PROSITE" id="PS50297">
    <property type="entry name" value="ANK_REP_REGION"/>
    <property type="match status" value="3"/>
</dbReference>
<dbReference type="PROSITE" id="PS50009">
    <property type="entry name" value="RASGEF_CAT"/>
    <property type="match status" value="1"/>
</dbReference>
<protein>
    <recommendedName>
        <fullName evidence="9">Ras-GEF domain-containing protein</fullName>
    </recommendedName>
</protein>
<reference evidence="7 8" key="1">
    <citation type="submission" date="2009-08" db="EMBL/GenBank/DDBJ databases">
        <title>The Genome Sequence of Spizellomyces punctatus strain DAOM BR117.</title>
        <authorList>
            <consortium name="The Broad Institute Genome Sequencing Platform"/>
            <person name="Russ C."/>
            <person name="Cuomo C."/>
            <person name="Shea T."/>
            <person name="Young S.K."/>
            <person name="Zeng Q."/>
            <person name="Koehrsen M."/>
            <person name="Haas B."/>
            <person name="Borodovsky M."/>
            <person name="Guigo R."/>
            <person name="Alvarado L."/>
            <person name="Berlin A."/>
            <person name="Bochicchio J."/>
            <person name="Borenstein D."/>
            <person name="Chapman S."/>
            <person name="Chen Z."/>
            <person name="Engels R."/>
            <person name="Freedman E."/>
            <person name="Gellesch M."/>
            <person name="Goldberg J."/>
            <person name="Griggs A."/>
            <person name="Gujja S."/>
            <person name="Heiman D."/>
            <person name="Hepburn T."/>
            <person name="Howarth C."/>
            <person name="Jen D."/>
            <person name="Larson L."/>
            <person name="Lewis B."/>
            <person name="Mehta T."/>
            <person name="Park D."/>
            <person name="Pearson M."/>
            <person name="Roberts A."/>
            <person name="Saif S."/>
            <person name="Shenoy N."/>
            <person name="Sisk P."/>
            <person name="Stolte C."/>
            <person name="Sykes S."/>
            <person name="Thomson T."/>
            <person name="Walk T."/>
            <person name="White J."/>
            <person name="Yandava C."/>
            <person name="Burger G."/>
            <person name="Gray M.W."/>
            <person name="Holland P.W.H."/>
            <person name="King N."/>
            <person name="Lang F.B.F."/>
            <person name="Roger A.J."/>
            <person name="Ruiz-Trillo I."/>
            <person name="Lander E."/>
            <person name="Nusbaum C."/>
        </authorList>
    </citation>
    <scope>NUCLEOTIDE SEQUENCE [LARGE SCALE GENOMIC DNA]</scope>
    <source>
        <strain evidence="7 8">DAOM BR117</strain>
    </source>
</reference>
<dbReference type="VEuPathDB" id="FungiDB:SPPG_07222"/>
<dbReference type="InterPro" id="IPR002110">
    <property type="entry name" value="Ankyrin_rpt"/>
</dbReference>
<dbReference type="eggNOG" id="KOG4369">
    <property type="taxonomic scope" value="Eukaryota"/>
</dbReference>
<dbReference type="PROSITE" id="PS50088">
    <property type="entry name" value="ANK_REPEAT"/>
    <property type="match status" value="4"/>
</dbReference>
<evidence type="ECO:0000313" key="8">
    <source>
        <dbReference type="Proteomes" id="UP000053201"/>
    </source>
</evidence>
<proteinExistence type="predicted"/>
<dbReference type="InterPro" id="IPR023578">
    <property type="entry name" value="Ras_GEF_dom_sf"/>
</dbReference>
<dbReference type="EMBL" id="KQ257464">
    <property type="protein sequence ID" value="KNC97292.1"/>
    <property type="molecule type" value="Genomic_DNA"/>
</dbReference>
<keyword evidence="2" id="KW-0040">ANK repeat</keyword>
<evidence type="ECO:0000256" key="1">
    <source>
        <dbReference type="ARBA" id="ARBA00022658"/>
    </source>
</evidence>
<feature type="domain" description="Ras-GEF" evidence="5">
    <location>
        <begin position="1204"/>
        <end position="1469"/>
    </location>
</feature>
<evidence type="ECO:0000313" key="7">
    <source>
        <dbReference type="EMBL" id="KNC97292.1"/>
    </source>
</evidence>
<dbReference type="GO" id="GO:0007265">
    <property type="term" value="P:Ras protein signal transduction"/>
    <property type="evidence" value="ECO:0007669"/>
    <property type="project" value="TreeGrafter"/>
</dbReference>
<dbReference type="PANTHER" id="PTHR23113">
    <property type="entry name" value="GUANINE NUCLEOTIDE EXCHANGE FACTOR"/>
    <property type="match status" value="1"/>
</dbReference>
<feature type="region of interest" description="Disordered" evidence="4">
    <location>
        <begin position="1"/>
        <end position="53"/>
    </location>
</feature>
<dbReference type="Gene3D" id="1.20.870.10">
    <property type="entry name" value="Son of sevenless (SoS) protein Chain: S domain 1"/>
    <property type="match status" value="1"/>
</dbReference>
<dbReference type="SMART" id="SM00147">
    <property type="entry name" value="RasGEF"/>
    <property type="match status" value="1"/>
</dbReference>
<accession>A0A0L0H7T7</accession>
<name>A0A0L0H7T7_SPIPD</name>
<gene>
    <name evidence="7" type="ORF">SPPG_07222</name>
</gene>
<keyword evidence="8" id="KW-1185">Reference proteome</keyword>
<dbReference type="SMART" id="SM00229">
    <property type="entry name" value="RasGEFN"/>
    <property type="match status" value="1"/>
</dbReference>